<evidence type="ECO:0000313" key="4">
    <source>
        <dbReference type="EMBL" id="CAE7194288.1"/>
    </source>
</evidence>
<organism evidence="4 5">
    <name type="scientific">Symbiodinium natans</name>
    <dbReference type="NCBI Taxonomy" id="878477"/>
    <lineage>
        <taxon>Eukaryota</taxon>
        <taxon>Sar</taxon>
        <taxon>Alveolata</taxon>
        <taxon>Dinophyceae</taxon>
        <taxon>Suessiales</taxon>
        <taxon>Symbiodiniaceae</taxon>
        <taxon>Symbiodinium</taxon>
    </lineage>
</organism>
<dbReference type="GO" id="GO:0030014">
    <property type="term" value="C:CCR4-NOT complex"/>
    <property type="evidence" value="ECO:0007669"/>
    <property type="project" value="InterPro"/>
</dbReference>
<dbReference type="PROSITE" id="PS50089">
    <property type="entry name" value="ZF_RING_2"/>
    <property type="match status" value="1"/>
</dbReference>
<dbReference type="Gene3D" id="3.30.70.330">
    <property type="match status" value="1"/>
</dbReference>
<dbReference type="GO" id="GO:0004842">
    <property type="term" value="F:ubiquitin-protein transferase activity"/>
    <property type="evidence" value="ECO:0007669"/>
    <property type="project" value="InterPro"/>
</dbReference>
<protein>
    <submittedName>
        <fullName evidence="4">Cnot4 protein</fullName>
    </submittedName>
</protein>
<sequence length="425" mass="46641">MGDDDEEDDSCPLCMQPMDETDISFFPCSCNYQVCLFCVHYIMEQMNGKCPACRQDYVESQFRHDASRAQIFREKQAEKKKGGNKKEEAPREEQEKDARARHAEKLKGRGGRRDLAEVRVVQRNVVHVIGLTTNVAKAEVLRCPEYFGQYGKLLRVTVSKLPVQAGRFFPSSVVKVVKLLLSVTICMQVKVFTSAGFGVISLPGGGKDGKSDGKSDGKDGKGGKDGYHKGDWVEDCPRTRYWSEGSDLVRLTGFAFVLAFGALQGPPDGKDGKDFKGKGKASKESWNGRYHEPEEGADDYADELEAAFAVVATVKAISDIFKNRLRLSAVDCTQGQHGPALPGAFVQTSARDVSDCFSPCHKMLEMLEMLERLGQAFGARSKFRATGTVQSMCTVLNPCMVQGTSVPSEPEAVDEQEALACSVVP</sequence>
<evidence type="ECO:0000256" key="1">
    <source>
        <dbReference type="PROSITE-ProRule" id="PRU00175"/>
    </source>
</evidence>
<dbReference type="InterPro" id="IPR039780">
    <property type="entry name" value="Mot2"/>
</dbReference>
<dbReference type="InterPro" id="IPR039515">
    <property type="entry name" value="NOT4_mRING-HC-C4C4"/>
</dbReference>
<feature type="domain" description="RING-type" evidence="3">
    <location>
        <begin position="11"/>
        <end position="54"/>
    </location>
</feature>
<feature type="region of interest" description="Disordered" evidence="2">
    <location>
        <begin position="207"/>
        <end position="229"/>
    </location>
</feature>
<evidence type="ECO:0000259" key="3">
    <source>
        <dbReference type="PROSITE" id="PS50089"/>
    </source>
</evidence>
<accession>A0A812J173</accession>
<name>A0A812J173_9DINO</name>
<dbReference type="Proteomes" id="UP000604046">
    <property type="component" value="Unassembled WGS sequence"/>
</dbReference>
<dbReference type="OrthoDB" id="1923159at2759"/>
<evidence type="ECO:0000313" key="5">
    <source>
        <dbReference type="Proteomes" id="UP000604046"/>
    </source>
</evidence>
<dbReference type="InterPro" id="IPR001841">
    <property type="entry name" value="Znf_RING"/>
</dbReference>
<comment type="caution">
    <text evidence="4">The sequence shown here is derived from an EMBL/GenBank/DDBJ whole genome shotgun (WGS) entry which is preliminary data.</text>
</comment>
<dbReference type="PANTHER" id="PTHR12603">
    <property type="entry name" value="CCR4-NOT TRANSCRIPTION COMPLEX RELATED"/>
    <property type="match status" value="1"/>
</dbReference>
<feature type="compositionally biased region" description="Basic and acidic residues" evidence="2">
    <location>
        <begin position="269"/>
        <end position="283"/>
    </location>
</feature>
<keyword evidence="5" id="KW-1185">Reference proteome</keyword>
<evidence type="ECO:0000256" key="2">
    <source>
        <dbReference type="SAM" id="MobiDB-lite"/>
    </source>
</evidence>
<proteinExistence type="predicted"/>
<dbReference type="InterPro" id="IPR013083">
    <property type="entry name" value="Znf_RING/FYVE/PHD"/>
</dbReference>
<dbReference type="InterPro" id="IPR012677">
    <property type="entry name" value="Nucleotide-bd_a/b_plait_sf"/>
</dbReference>
<keyword evidence="1" id="KW-0862">Zinc</keyword>
<reference evidence="4" key="1">
    <citation type="submission" date="2021-02" db="EMBL/GenBank/DDBJ databases">
        <authorList>
            <person name="Dougan E. K."/>
            <person name="Rhodes N."/>
            <person name="Thang M."/>
            <person name="Chan C."/>
        </authorList>
    </citation>
    <scope>NUCLEOTIDE SEQUENCE</scope>
</reference>
<dbReference type="PANTHER" id="PTHR12603:SF0">
    <property type="entry name" value="CCR4-NOT TRANSCRIPTION COMPLEX SUBUNIT 4"/>
    <property type="match status" value="1"/>
</dbReference>
<dbReference type="CDD" id="cd16618">
    <property type="entry name" value="mRING-HC-C4C4_CNOT4"/>
    <property type="match status" value="1"/>
</dbReference>
<dbReference type="AlphaFoldDB" id="A0A812J173"/>
<dbReference type="EMBL" id="CAJNDS010000337">
    <property type="protein sequence ID" value="CAE7194288.1"/>
    <property type="molecule type" value="Genomic_DNA"/>
</dbReference>
<gene>
    <name evidence="4" type="primary">Cnot4</name>
    <name evidence="4" type="ORF">SNAT2548_LOCUS5301</name>
</gene>
<feature type="region of interest" description="Disordered" evidence="2">
    <location>
        <begin position="269"/>
        <end position="294"/>
    </location>
</feature>
<dbReference type="SUPFAM" id="SSF57850">
    <property type="entry name" value="RING/U-box"/>
    <property type="match status" value="1"/>
</dbReference>
<keyword evidence="1" id="KW-0863">Zinc-finger</keyword>
<dbReference type="GO" id="GO:0016567">
    <property type="term" value="P:protein ubiquitination"/>
    <property type="evidence" value="ECO:0007669"/>
    <property type="project" value="TreeGrafter"/>
</dbReference>
<dbReference type="GO" id="GO:0008270">
    <property type="term" value="F:zinc ion binding"/>
    <property type="evidence" value="ECO:0007669"/>
    <property type="project" value="UniProtKB-KW"/>
</dbReference>
<dbReference type="Gene3D" id="3.30.40.10">
    <property type="entry name" value="Zinc/RING finger domain, C3HC4 (zinc finger)"/>
    <property type="match status" value="1"/>
</dbReference>
<dbReference type="Pfam" id="PF14570">
    <property type="entry name" value="zf-RING_4"/>
    <property type="match status" value="1"/>
</dbReference>
<feature type="region of interest" description="Disordered" evidence="2">
    <location>
        <begin position="74"/>
        <end position="110"/>
    </location>
</feature>
<keyword evidence="1" id="KW-0479">Metal-binding</keyword>